<dbReference type="EMBL" id="BEZZ01247103">
    <property type="protein sequence ID" value="GCC48594.1"/>
    <property type="molecule type" value="Genomic_DNA"/>
</dbReference>
<keyword evidence="3" id="KW-1185">Reference proteome</keyword>
<feature type="non-terminal residue" evidence="2">
    <location>
        <position position="35"/>
    </location>
</feature>
<dbReference type="AlphaFoldDB" id="A0A401U111"/>
<protein>
    <submittedName>
        <fullName evidence="2">Uncharacterized protein</fullName>
    </submittedName>
</protein>
<evidence type="ECO:0000256" key="1">
    <source>
        <dbReference type="SAM" id="MobiDB-lite"/>
    </source>
</evidence>
<dbReference type="Proteomes" id="UP000287033">
    <property type="component" value="Unassembled WGS sequence"/>
</dbReference>
<organism evidence="2 3">
    <name type="scientific">Chiloscyllium punctatum</name>
    <name type="common">Brownbanded bambooshark</name>
    <name type="synonym">Hemiscyllium punctatum</name>
    <dbReference type="NCBI Taxonomy" id="137246"/>
    <lineage>
        <taxon>Eukaryota</taxon>
        <taxon>Metazoa</taxon>
        <taxon>Chordata</taxon>
        <taxon>Craniata</taxon>
        <taxon>Vertebrata</taxon>
        <taxon>Chondrichthyes</taxon>
        <taxon>Elasmobranchii</taxon>
        <taxon>Galeomorphii</taxon>
        <taxon>Galeoidea</taxon>
        <taxon>Orectolobiformes</taxon>
        <taxon>Hemiscylliidae</taxon>
        <taxon>Chiloscyllium</taxon>
    </lineage>
</organism>
<reference evidence="2 3" key="1">
    <citation type="journal article" date="2018" name="Nat. Ecol. Evol.">
        <title>Shark genomes provide insights into elasmobranch evolution and the origin of vertebrates.</title>
        <authorList>
            <person name="Hara Y"/>
            <person name="Yamaguchi K"/>
            <person name="Onimaru K"/>
            <person name="Kadota M"/>
            <person name="Koyanagi M"/>
            <person name="Keeley SD"/>
            <person name="Tatsumi K"/>
            <person name="Tanaka K"/>
            <person name="Motone F"/>
            <person name="Kageyama Y"/>
            <person name="Nozu R"/>
            <person name="Adachi N"/>
            <person name="Nishimura O"/>
            <person name="Nakagawa R"/>
            <person name="Tanegashima C"/>
            <person name="Kiyatake I"/>
            <person name="Matsumoto R"/>
            <person name="Murakumo K"/>
            <person name="Nishida K"/>
            <person name="Terakita A"/>
            <person name="Kuratani S"/>
            <person name="Sato K"/>
            <person name="Hyodo S Kuraku.S."/>
        </authorList>
    </citation>
    <scope>NUCLEOTIDE SEQUENCE [LARGE SCALE GENOMIC DNA]</scope>
</reference>
<evidence type="ECO:0000313" key="2">
    <source>
        <dbReference type="EMBL" id="GCC48594.1"/>
    </source>
</evidence>
<name>A0A401U111_CHIPU</name>
<gene>
    <name evidence="2" type="ORF">chiPu_0032839</name>
</gene>
<accession>A0A401U111</accession>
<evidence type="ECO:0000313" key="3">
    <source>
        <dbReference type="Proteomes" id="UP000287033"/>
    </source>
</evidence>
<proteinExistence type="predicted"/>
<sequence length="35" mass="4110">MISLCRRKRPDQDTDLQNHSMTIYAAISPRIPRPQ</sequence>
<feature type="region of interest" description="Disordered" evidence="1">
    <location>
        <begin position="1"/>
        <end position="21"/>
    </location>
</feature>
<comment type="caution">
    <text evidence="2">The sequence shown here is derived from an EMBL/GenBank/DDBJ whole genome shotgun (WGS) entry which is preliminary data.</text>
</comment>